<organism evidence="8 9">
    <name type="scientific">Mucilaginibacter sabulilitoris</name>
    <dbReference type="NCBI Taxonomy" id="1173583"/>
    <lineage>
        <taxon>Bacteria</taxon>
        <taxon>Pseudomonadati</taxon>
        <taxon>Bacteroidota</taxon>
        <taxon>Sphingobacteriia</taxon>
        <taxon>Sphingobacteriales</taxon>
        <taxon>Sphingobacteriaceae</taxon>
        <taxon>Mucilaginibacter</taxon>
    </lineage>
</organism>
<dbReference type="PIRSF" id="PIRSF004810">
    <property type="entry name" value="ChrA"/>
    <property type="match status" value="1"/>
</dbReference>
<keyword evidence="9" id="KW-1185">Reference proteome</keyword>
<feature type="transmembrane region" description="Helical" evidence="7">
    <location>
        <begin position="116"/>
        <end position="136"/>
    </location>
</feature>
<keyword evidence="6 7" id="KW-0472">Membrane</keyword>
<dbReference type="Pfam" id="PF02417">
    <property type="entry name" value="Chromate_transp"/>
    <property type="match status" value="2"/>
</dbReference>
<name>A0ABZ0TXC0_9SPHI</name>
<dbReference type="RefSeq" id="WP_321565812.1">
    <property type="nucleotide sequence ID" value="NZ_CP139558.1"/>
</dbReference>
<gene>
    <name evidence="8" type="primary">chrA</name>
    <name evidence="8" type="ORF">SNE25_14455</name>
</gene>
<dbReference type="PANTHER" id="PTHR33567:SF3">
    <property type="entry name" value="CHROMATE ION TRANSPORTER (EUROFUNG)"/>
    <property type="match status" value="1"/>
</dbReference>
<accession>A0ABZ0TXC0</accession>
<reference evidence="8 9" key="1">
    <citation type="submission" date="2023-11" db="EMBL/GenBank/DDBJ databases">
        <title>Analysis of the Genomes of Mucilaginibacter gossypii cycad 4 and M. sabulilitoris SNA2: microbes with the potential for plant growth promotion.</title>
        <authorList>
            <person name="Hirsch A.M."/>
            <person name="Humm E."/>
            <person name="Rubbi M."/>
            <person name="Del Vecchio G."/>
            <person name="Ha S.M."/>
            <person name="Pellegrini M."/>
            <person name="Gunsalus R.P."/>
        </authorList>
    </citation>
    <scope>NUCLEOTIDE SEQUENCE [LARGE SCALE GENOMIC DNA]</scope>
    <source>
        <strain evidence="8 9">SNA2</strain>
    </source>
</reference>
<feature type="transmembrane region" description="Helical" evidence="7">
    <location>
        <begin position="254"/>
        <end position="275"/>
    </location>
</feature>
<sequence>MKDITKVQQPSFKEALKFWFKLGWISFGGTAGHIAIMHDYLVDKKKWISNSRFLHALSHCMILPGPEAQQLAIYIGWQLHGKRGGLVAGILFVLPSMFILLGLSIIYVLFGNLPFISAMFNGLKPAVIALIIIALFKIAQKALRGPLHFMVAAIAFACMFFFNVSLLLIMGCTIVLAFFIRYLKPSLFHNKKTEETIDQEDGYYINKYSTKPQNSSKIKPLIKLVATALFLWLIPFVLFNLFTDDFHFWDSLALFFTKTAFVTIGGSYTVIPYVAQFSVLKLNWLTNLQMTDGFALAETTPGPLIIVLAFVGFMAGYNHFSGSLLMGTIGLLASTFYTFLPCFLFVFAGAPIVEKTQGNPVVEGILGLITAVVVGAILNLTIFLGENVIFPGGIEIKNLDIVSLGWVIVSLILIKKFRMNVIYLVILSILFGLAHYLMGMFWDDISNYVRPEM</sequence>
<protein>
    <submittedName>
        <fullName evidence="8">Chromate efflux transporter</fullName>
    </submittedName>
</protein>
<dbReference type="InterPro" id="IPR014047">
    <property type="entry name" value="Chr_Tranpt_l_chain"/>
</dbReference>
<dbReference type="Proteomes" id="UP001324380">
    <property type="component" value="Chromosome"/>
</dbReference>
<feature type="transmembrane region" description="Helical" evidence="7">
    <location>
        <begin position="365"/>
        <end position="384"/>
    </location>
</feature>
<feature type="transmembrane region" description="Helical" evidence="7">
    <location>
        <begin position="86"/>
        <end position="110"/>
    </location>
</feature>
<dbReference type="EMBL" id="CP139558">
    <property type="protein sequence ID" value="WPU96723.1"/>
    <property type="molecule type" value="Genomic_DNA"/>
</dbReference>
<feature type="transmembrane region" description="Helical" evidence="7">
    <location>
        <begin position="329"/>
        <end position="353"/>
    </location>
</feature>
<evidence type="ECO:0000256" key="4">
    <source>
        <dbReference type="ARBA" id="ARBA00022692"/>
    </source>
</evidence>
<evidence type="ECO:0000313" key="8">
    <source>
        <dbReference type="EMBL" id="WPU96723.1"/>
    </source>
</evidence>
<evidence type="ECO:0000256" key="6">
    <source>
        <dbReference type="ARBA" id="ARBA00023136"/>
    </source>
</evidence>
<proteinExistence type="inferred from homology"/>
<keyword evidence="3" id="KW-1003">Cell membrane</keyword>
<comment type="subcellular location">
    <subcellularLocation>
        <location evidence="1">Cell membrane</location>
        <topology evidence="1">Multi-pass membrane protein</topology>
    </subcellularLocation>
</comment>
<feature type="transmembrane region" description="Helical" evidence="7">
    <location>
        <begin position="295"/>
        <end position="317"/>
    </location>
</feature>
<dbReference type="NCBIfam" id="TIGR00937">
    <property type="entry name" value="2A51"/>
    <property type="match status" value="1"/>
</dbReference>
<keyword evidence="4 7" id="KW-0812">Transmembrane</keyword>
<dbReference type="PANTHER" id="PTHR33567">
    <property type="entry name" value="CHROMATE ION TRANSPORTER (EUROFUNG)"/>
    <property type="match status" value="1"/>
</dbReference>
<evidence type="ECO:0000256" key="5">
    <source>
        <dbReference type="ARBA" id="ARBA00022989"/>
    </source>
</evidence>
<evidence type="ECO:0000256" key="3">
    <source>
        <dbReference type="ARBA" id="ARBA00022475"/>
    </source>
</evidence>
<evidence type="ECO:0000256" key="7">
    <source>
        <dbReference type="SAM" id="Phobius"/>
    </source>
</evidence>
<feature type="transmembrane region" description="Helical" evidence="7">
    <location>
        <begin position="221"/>
        <end position="242"/>
    </location>
</feature>
<keyword evidence="5 7" id="KW-1133">Transmembrane helix</keyword>
<evidence type="ECO:0000256" key="1">
    <source>
        <dbReference type="ARBA" id="ARBA00004651"/>
    </source>
</evidence>
<evidence type="ECO:0000256" key="2">
    <source>
        <dbReference type="ARBA" id="ARBA00005262"/>
    </source>
</evidence>
<feature type="transmembrane region" description="Helical" evidence="7">
    <location>
        <begin position="22"/>
        <end position="42"/>
    </location>
</feature>
<comment type="similarity">
    <text evidence="2">Belongs to the chromate ion transporter (CHR) (TC 2.A.51) family.</text>
</comment>
<dbReference type="InterPro" id="IPR003370">
    <property type="entry name" value="Chromate_transpt"/>
</dbReference>
<evidence type="ECO:0000313" key="9">
    <source>
        <dbReference type="Proteomes" id="UP001324380"/>
    </source>
</evidence>
<feature type="transmembrane region" description="Helical" evidence="7">
    <location>
        <begin position="396"/>
        <end position="414"/>
    </location>
</feature>
<feature type="transmembrane region" description="Helical" evidence="7">
    <location>
        <begin position="143"/>
        <end position="162"/>
    </location>
</feature>
<feature type="transmembrane region" description="Helical" evidence="7">
    <location>
        <begin position="421"/>
        <end position="442"/>
    </location>
</feature>